<proteinExistence type="predicted"/>
<reference evidence="3 4" key="1">
    <citation type="submission" date="2024-02" db="EMBL/GenBank/DDBJ databases">
        <authorList>
            <person name="Vignale AGUSTIN F."/>
            <person name="Sosa J E."/>
            <person name="Modenutti C."/>
        </authorList>
    </citation>
    <scope>NUCLEOTIDE SEQUENCE [LARGE SCALE GENOMIC DNA]</scope>
</reference>
<dbReference type="PANTHER" id="PTHR48007">
    <property type="entry name" value="LEUCINE-RICH REPEAT RECEPTOR-LIKE PROTEIN KINASE PXC1"/>
    <property type="match status" value="1"/>
</dbReference>
<evidence type="ECO:0000259" key="2">
    <source>
        <dbReference type="PROSITE" id="PS50011"/>
    </source>
</evidence>
<dbReference type="InterPro" id="IPR001245">
    <property type="entry name" value="Ser-Thr/Tyr_kinase_cat_dom"/>
</dbReference>
<comment type="caution">
    <text evidence="3">The sequence shown here is derived from an EMBL/GenBank/DDBJ whole genome shotgun (WGS) entry which is preliminary data.</text>
</comment>
<evidence type="ECO:0000256" key="1">
    <source>
        <dbReference type="SAM" id="Phobius"/>
    </source>
</evidence>
<evidence type="ECO:0000313" key="4">
    <source>
        <dbReference type="Proteomes" id="UP001642360"/>
    </source>
</evidence>
<accession>A0ABC8S0P8</accession>
<feature type="domain" description="Protein kinase" evidence="2">
    <location>
        <begin position="82"/>
        <end position="350"/>
    </location>
</feature>
<dbReference type="InterPro" id="IPR000719">
    <property type="entry name" value="Prot_kinase_dom"/>
</dbReference>
<dbReference type="Proteomes" id="UP001642360">
    <property type="component" value="Unassembled WGS sequence"/>
</dbReference>
<feature type="transmembrane region" description="Helical" evidence="1">
    <location>
        <begin position="6"/>
        <end position="26"/>
    </location>
</feature>
<dbReference type="PROSITE" id="PS50011">
    <property type="entry name" value="PROTEIN_KINASE_DOM"/>
    <property type="match status" value="1"/>
</dbReference>
<dbReference type="AlphaFoldDB" id="A0ABC8S0P8"/>
<dbReference type="InterPro" id="IPR011009">
    <property type="entry name" value="Kinase-like_dom_sf"/>
</dbReference>
<keyword evidence="1" id="KW-1133">Transmembrane helix</keyword>
<name>A0ABC8S0P8_9AQUA</name>
<organism evidence="3 4">
    <name type="scientific">Ilex paraguariensis</name>
    <name type="common">yerba mate</name>
    <dbReference type="NCBI Taxonomy" id="185542"/>
    <lineage>
        <taxon>Eukaryota</taxon>
        <taxon>Viridiplantae</taxon>
        <taxon>Streptophyta</taxon>
        <taxon>Embryophyta</taxon>
        <taxon>Tracheophyta</taxon>
        <taxon>Spermatophyta</taxon>
        <taxon>Magnoliopsida</taxon>
        <taxon>eudicotyledons</taxon>
        <taxon>Gunneridae</taxon>
        <taxon>Pentapetalae</taxon>
        <taxon>asterids</taxon>
        <taxon>campanulids</taxon>
        <taxon>Aquifoliales</taxon>
        <taxon>Aquifoliaceae</taxon>
        <taxon>Ilex</taxon>
    </lineage>
</organism>
<dbReference type="Pfam" id="PF07714">
    <property type="entry name" value="PK_Tyr_Ser-Thr"/>
    <property type="match status" value="1"/>
</dbReference>
<sequence>MDDPVGTWLILFFCLMLILLSIYRTIRLILTRVATMRAKSSEGKVTNTTPMSLLEVKLSLPTKIIFGDAAIAQKYDAAELAQLSKIRLGEGTLGTLYKVVLNCGSIITMRKIRDGLVSTADLEFWIKFFGGLSDEWLLPMQFSLWYGGEAFVIHEYLCLGSLEELLHGSEGVQFTPLNWKIRLQIALSAAKAVAAIHIRVTKTGKGLICGVIKASNVLIKIDFYACLSSYETPYLVSPSTIIRRNPGRIAPELALPQSNPRLFTHKSDVYSFGILLLELITGKKPSVTNLGEYVKEKLKREGLKGVSDKRMVDVKENVADMINIAGLCLSNNPKKRPSMDRVVEMIQGLE</sequence>
<gene>
    <name evidence="3" type="ORF">ILEXP_LOCUS18967</name>
</gene>
<protein>
    <recommendedName>
        <fullName evidence="2">Protein kinase domain-containing protein</fullName>
    </recommendedName>
</protein>
<dbReference type="InterPro" id="IPR046959">
    <property type="entry name" value="PRK1-6/SRF4-like"/>
</dbReference>
<dbReference type="Gene3D" id="1.10.510.10">
    <property type="entry name" value="Transferase(Phosphotransferase) domain 1"/>
    <property type="match status" value="1"/>
</dbReference>
<dbReference type="PANTHER" id="PTHR48007:SF23">
    <property type="entry name" value="PROTEIN KINASE DOMAIN-CONTAINING PROTEIN"/>
    <property type="match status" value="1"/>
</dbReference>
<evidence type="ECO:0000313" key="3">
    <source>
        <dbReference type="EMBL" id="CAK9150816.1"/>
    </source>
</evidence>
<keyword evidence="1" id="KW-0472">Membrane</keyword>
<keyword evidence="1" id="KW-0812">Transmembrane</keyword>
<dbReference type="SUPFAM" id="SSF56112">
    <property type="entry name" value="Protein kinase-like (PK-like)"/>
    <property type="match status" value="1"/>
</dbReference>
<keyword evidence="4" id="KW-1185">Reference proteome</keyword>
<dbReference type="EMBL" id="CAUOFW020002059">
    <property type="protein sequence ID" value="CAK9150816.1"/>
    <property type="molecule type" value="Genomic_DNA"/>
</dbReference>